<keyword evidence="1" id="KW-0812">Transmembrane</keyword>
<keyword evidence="1" id="KW-1133">Transmembrane helix</keyword>
<sequence>MSDITQPEQKSKKSIGTWFRNLRTVSKFRLILFGIAVLVAPFAIYAGLDEPNQAKAGDCMAGQSTSDLRMVECTDAAAEWKVLGRLEGKSEADHNDTVCAAYPETEASFYEDGRRFRKGYILCLGAAAK</sequence>
<evidence type="ECO:0000313" key="3">
    <source>
        <dbReference type="Proteomes" id="UP000638560"/>
    </source>
</evidence>
<evidence type="ECO:0000256" key="1">
    <source>
        <dbReference type="SAM" id="Phobius"/>
    </source>
</evidence>
<comment type="caution">
    <text evidence="2">The sequence shown here is derived from an EMBL/GenBank/DDBJ whole genome shotgun (WGS) entry which is preliminary data.</text>
</comment>
<feature type="transmembrane region" description="Helical" evidence="1">
    <location>
        <begin position="30"/>
        <end position="48"/>
    </location>
</feature>
<name>A0ABS0H3Q8_9ACTN</name>
<accession>A0ABS0H3Q8</accession>
<organism evidence="2 3">
    <name type="scientific">Plantactinospora alkalitolerans</name>
    <dbReference type="NCBI Taxonomy" id="2789879"/>
    <lineage>
        <taxon>Bacteria</taxon>
        <taxon>Bacillati</taxon>
        <taxon>Actinomycetota</taxon>
        <taxon>Actinomycetes</taxon>
        <taxon>Micromonosporales</taxon>
        <taxon>Micromonosporaceae</taxon>
        <taxon>Plantactinospora</taxon>
    </lineage>
</organism>
<reference evidence="2 3" key="1">
    <citation type="submission" date="2020-11" db="EMBL/GenBank/DDBJ databases">
        <title>A novel isolate from a Black sea contaminated sediment with potential to produce alkanes: Plantactinospora alkalitolerans sp. nov.</title>
        <authorList>
            <person name="Carro L."/>
            <person name="Veyisoglu A."/>
            <person name="Guven K."/>
            <person name="Schumann P."/>
            <person name="Klenk H.-P."/>
            <person name="Sahin N."/>
        </authorList>
    </citation>
    <scope>NUCLEOTIDE SEQUENCE [LARGE SCALE GENOMIC DNA]</scope>
    <source>
        <strain evidence="2 3">S1510</strain>
    </source>
</reference>
<proteinExistence type="predicted"/>
<gene>
    <name evidence="2" type="ORF">I0C86_28960</name>
</gene>
<dbReference type="Proteomes" id="UP000638560">
    <property type="component" value="Unassembled WGS sequence"/>
</dbReference>
<evidence type="ECO:0000313" key="2">
    <source>
        <dbReference type="EMBL" id="MBF9132959.1"/>
    </source>
</evidence>
<dbReference type="EMBL" id="JADPUN010000256">
    <property type="protein sequence ID" value="MBF9132959.1"/>
    <property type="molecule type" value="Genomic_DNA"/>
</dbReference>
<keyword evidence="3" id="KW-1185">Reference proteome</keyword>
<dbReference type="RefSeq" id="WP_196204479.1">
    <property type="nucleotide sequence ID" value="NZ_JADPUN010000256.1"/>
</dbReference>
<protein>
    <submittedName>
        <fullName evidence="2">Uncharacterized protein</fullName>
    </submittedName>
</protein>
<keyword evidence="1" id="KW-0472">Membrane</keyword>